<feature type="region of interest" description="Disordered" evidence="2">
    <location>
        <begin position="749"/>
        <end position="777"/>
    </location>
</feature>
<feature type="compositionally biased region" description="Polar residues" evidence="2">
    <location>
        <begin position="552"/>
        <end position="568"/>
    </location>
</feature>
<gene>
    <name evidence="4" type="primary">prtT_3</name>
    <name evidence="4" type="ORF">Cantr_10556</name>
</gene>
<dbReference type="GO" id="GO:0006351">
    <property type="term" value="P:DNA-templated transcription"/>
    <property type="evidence" value="ECO:0007669"/>
    <property type="project" value="InterPro"/>
</dbReference>
<dbReference type="InterPro" id="IPR050246">
    <property type="entry name" value="Class_II_FBP_aldolase"/>
</dbReference>
<keyword evidence="5" id="KW-1185">Reference proteome</keyword>
<dbReference type="PANTHER" id="PTHR30304">
    <property type="entry name" value="D-TAGATOSE-1,6-BISPHOSPHATE ALDOLASE"/>
    <property type="match status" value="1"/>
</dbReference>
<dbReference type="GO" id="GO:0008233">
    <property type="term" value="F:peptidase activity"/>
    <property type="evidence" value="ECO:0007669"/>
    <property type="project" value="UniProtKB-KW"/>
</dbReference>
<feature type="compositionally biased region" description="Polar residues" evidence="2">
    <location>
        <begin position="173"/>
        <end position="183"/>
    </location>
</feature>
<dbReference type="PANTHER" id="PTHR30304:SF4">
    <property type="entry name" value="ZN(II)2CYS6 TRANSCRIPTION FACTOR (EUROFUNG)"/>
    <property type="match status" value="1"/>
</dbReference>
<evidence type="ECO:0000256" key="2">
    <source>
        <dbReference type="SAM" id="MobiDB-lite"/>
    </source>
</evidence>
<dbReference type="GO" id="GO:0008270">
    <property type="term" value="F:zinc ion binding"/>
    <property type="evidence" value="ECO:0007669"/>
    <property type="project" value="InterPro"/>
</dbReference>
<evidence type="ECO:0000313" key="5">
    <source>
        <dbReference type="Proteomes" id="UP000253472"/>
    </source>
</evidence>
<feature type="region of interest" description="Disordered" evidence="2">
    <location>
        <begin position="543"/>
        <end position="581"/>
    </location>
</feature>
<dbReference type="GO" id="GO:0003677">
    <property type="term" value="F:DNA binding"/>
    <property type="evidence" value="ECO:0007669"/>
    <property type="project" value="InterPro"/>
</dbReference>
<feature type="compositionally biased region" description="Basic and acidic residues" evidence="2">
    <location>
        <begin position="193"/>
        <end position="212"/>
    </location>
</feature>
<feature type="region of interest" description="Disordered" evidence="2">
    <location>
        <begin position="86"/>
        <end position="115"/>
    </location>
</feature>
<dbReference type="CDD" id="cd12148">
    <property type="entry name" value="fungal_TF_MHR"/>
    <property type="match status" value="1"/>
</dbReference>
<feature type="region of interest" description="Disordered" evidence="2">
    <location>
        <begin position="171"/>
        <end position="235"/>
    </location>
</feature>
<comment type="caution">
    <text evidence="4">The sequence shown here is derived from an EMBL/GenBank/DDBJ whole genome shotgun (WGS) entry which is preliminary data.</text>
</comment>
<keyword evidence="4" id="KW-0645">Protease</keyword>
<organism evidence="4 5">
    <name type="scientific">Candida viswanathii</name>
    <dbReference type="NCBI Taxonomy" id="5486"/>
    <lineage>
        <taxon>Eukaryota</taxon>
        <taxon>Fungi</taxon>
        <taxon>Dikarya</taxon>
        <taxon>Ascomycota</taxon>
        <taxon>Saccharomycotina</taxon>
        <taxon>Pichiomycetes</taxon>
        <taxon>Debaryomycetaceae</taxon>
        <taxon>Candida/Lodderomyces clade</taxon>
        <taxon>Candida</taxon>
    </lineage>
</organism>
<dbReference type="SMART" id="SM00906">
    <property type="entry name" value="Fungal_trans"/>
    <property type="match status" value="1"/>
</dbReference>
<evidence type="ECO:0000313" key="4">
    <source>
        <dbReference type="EMBL" id="RCK64139.1"/>
    </source>
</evidence>
<evidence type="ECO:0000259" key="3">
    <source>
        <dbReference type="SMART" id="SM00906"/>
    </source>
</evidence>
<dbReference type="Proteomes" id="UP000253472">
    <property type="component" value="Unassembled WGS sequence"/>
</dbReference>
<keyword evidence="1" id="KW-0539">Nucleus</keyword>
<name>A0A367YEW8_9ASCO</name>
<dbReference type="OrthoDB" id="4060227at2759"/>
<dbReference type="GO" id="GO:0006508">
    <property type="term" value="P:proteolysis"/>
    <property type="evidence" value="ECO:0007669"/>
    <property type="project" value="UniProtKB-KW"/>
</dbReference>
<proteinExistence type="predicted"/>
<dbReference type="EMBL" id="QLNQ01000023">
    <property type="protein sequence ID" value="RCK64139.1"/>
    <property type="molecule type" value="Genomic_DNA"/>
</dbReference>
<dbReference type="STRING" id="5486.A0A367YEW8"/>
<dbReference type="InterPro" id="IPR007219">
    <property type="entry name" value="XnlR_reg_dom"/>
</dbReference>
<feature type="compositionally biased region" description="Acidic residues" evidence="2">
    <location>
        <begin position="569"/>
        <end position="581"/>
    </location>
</feature>
<reference evidence="4 5" key="1">
    <citation type="submission" date="2018-06" db="EMBL/GenBank/DDBJ databases">
        <title>Whole genome sequencing of Candida tropicalis (genome annotated by CSBL at Korea University).</title>
        <authorList>
            <person name="Ahn J."/>
        </authorList>
    </citation>
    <scope>NUCLEOTIDE SEQUENCE [LARGE SCALE GENOMIC DNA]</scope>
    <source>
        <strain evidence="4 5">ATCC 20962</strain>
    </source>
</reference>
<feature type="domain" description="Xylanolytic transcriptional activator regulatory" evidence="3">
    <location>
        <begin position="343"/>
        <end position="409"/>
    </location>
</feature>
<dbReference type="AlphaFoldDB" id="A0A367YEW8"/>
<protein>
    <submittedName>
        <fullName evidence="4">Transcriptional activator of proteases prtT</fullName>
    </submittedName>
</protein>
<accession>A0A367YEW8</accession>
<evidence type="ECO:0000256" key="1">
    <source>
        <dbReference type="ARBA" id="ARBA00023242"/>
    </source>
</evidence>
<keyword evidence="4" id="KW-0378">Hydrolase</keyword>
<sequence length="777" mass="87257">MKTGQAATCQFVTKLPSLKLPSLDTNNSVARLPSTNQVINAPAPVPAPTPTPYSSARLNNPTPLPPSGLNISIPPLILTSNILNHTPRHTAPPQHHHVPPRPFPPQASPPSLHSAADSNWKSLIELRLSTFDNKIDSLVDLLKMNQQVMMNNQLHFMQQQQQQQQQYVYDGAYSNNNGNGVTFPSSRSYSPESRPDSQGDSPDLNRAKRITDSEAPTGTAKKRKTNNNSPSEYQRDFRDGFLSKQEARELFQFFDTNIAQQLFGFEISKFKVEEIWETCPILVCAISTIASIHHPLLASKSNQLKGYLHSLCGSVLLTRPKSEKDAYNTIVALILCSFWLTDSQMFTGLALQLAKEYGLNQPNQKSKEKLKLWYLLYVLDGQQSLTFNRQPLLNSQEYSLKHSKELLLEDKDNKLYEEKKRKLIKERQQESTVSAPSDEEVAKMVAQQKLTDMRLVSQVEYNQALNEAFKGDAWELLAPSSFGIPSKSNLELDKWMVSWTVLLSPGNFGAVWSTKSTLIYYNFAKMHINSTAVRKLTIDPNKGKFPKWETPPATNNTPKTYSNKQTTPESEDSEDSSDDEYGDDDFISNKELVSPDEAVINANIALSAAQTVLNLVINDKDILDNLKYVPVHIHIMLYYAALLLINPPAKSNNQTIEIDEINYYDTLLNNLKVVHVLQRKIYVNLPIDAKFGNRLIKNLQDVTMEKLKEVQVFVDALPDGQEEKLELSKKISGLLDSSESRFEEVVDYEVSSDGSSKSGTPLPEKISAWPGSNHGHP</sequence>